<evidence type="ECO:0000313" key="2">
    <source>
        <dbReference type="EMBL" id="TRM67185.1"/>
    </source>
</evidence>
<feature type="region of interest" description="Disordered" evidence="1">
    <location>
        <begin position="184"/>
        <end position="207"/>
    </location>
</feature>
<keyword evidence="3" id="KW-1185">Reference proteome</keyword>
<evidence type="ECO:0000256" key="1">
    <source>
        <dbReference type="SAM" id="MobiDB-lite"/>
    </source>
</evidence>
<dbReference type="EMBL" id="VDMD01000003">
    <property type="protein sequence ID" value="TRM67185.1"/>
    <property type="molecule type" value="Genomic_DNA"/>
</dbReference>
<comment type="caution">
    <text evidence="2">The sequence shown here is derived from an EMBL/GenBank/DDBJ whole genome shotgun (WGS) entry which is preliminary data.</text>
</comment>
<dbReference type="Proteomes" id="UP000320762">
    <property type="component" value="Unassembled WGS sequence"/>
</dbReference>
<proteinExistence type="predicted"/>
<organism evidence="2 3">
    <name type="scientific">Schizophyllum amplum</name>
    <dbReference type="NCBI Taxonomy" id="97359"/>
    <lineage>
        <taxon>Eukaryota</taxon>
        <taxon>Fungi</taxon>
        <taxon>Dikarya</taxon>
        <taxon>Basidiomycota</taxon>
        <taxon>Agaricomycotina</taxon>
        <taxon>Agaricomycetes</taxon>
        <taxon>Agaricomycetidae</taxon>
        <taxon>Agaricales</taxon>
        <taxon>Schizophyllaceae</taxon>
        <taxon>Schizophyllum</taxon>
    </lineage>
</organism>
<accession>A0A550CQV3</accession>
<sequence length="207" mass="22617">MSTAGTCVYMIPEMPVPEPSASAAKPETTGWRRVRRRRLVQQQVYPKGELPYVVVFNVHLDFPCLFAGLSAAGRVKYALRTSQNDSNTKARVPHLAGPYPRTRGTILTFGGHASTTALAPELQPHVQMFENQPLNARHRTIFRPLEVGKLVRWSIRAGECGVVRAALLLPPICARVDLAAFPLSSSPPPSTPARRAGLPFDGWGSPT</sequence>
<name>A0A550CQV3_9AGAR</name>
<reference evidence="2 3" key="1">
    <citation type="journal article" date="2019" name="New Phytol.">
        <title>Comparative genomics reveals unique wood-decay strategies and fruiting body development in the Schizophyllaceae.</title>
        <authorList>
            <person name="Almasi E."/>
            <person name="Sahu N."/>
            <person name="Krizsan K."/>
            <person name="Balint B."/>
            <person name="Kovacs G.M."/>
            <person name="Kiss B."/>
            <person name="Cseklye J."/>
            <person name="Drula E."/>
            <person name="Henrissat B."/>
            <person name="Nagy I."/>
            <person name="Chovatia M."/>
            <person name="Adam C."/>
            <person name="LaButti K."/>
            <person name="Lipzen A."/>
            <person name="Riley R."/>
            <person name="Grigoriev I.V."/>
            <person name="Nagy L.G."/>
        </authorList>
    </citation>
    <scope>NUCLEOTIDE SEQUENCE [LARGE SCALE GENOMIC DNA]</scope>
    <source>
        <strain evidence="2 3">NL-1724</strain>
    </source>
</reference>
<dbReference type="AlphaFoldDB" id="A0A550CQV3"/>
<gene>
    <name evidence="2" type="ORF">BD626DRAFT_170233</name>
</gene>
<evidence type="ECO:0000313" key="3">
    <source>
        <dbReference type="Proteomes" id="UP000320762"/>
    </source>
</evidence>
<protein>
    <submittedName>
        <fullName evidence="2">Uncharacterized protein</fullName>
    </submittedName>
</protein>